<dbReference type="PANTHER" id="PTHR33215:SF13">
    <property type="entry name" value="PROTEIN DISTAL ANTENNA"/>
    <property type="match status" value="1"/>
</dbReference>
<evidence type="ECO:0000256" key="1">
    <source>
        <dbReference type="SAM" id="Coils"/>
    </source>
</evidence>
<keyword evidence="1" id="KW-0175">Coiled coil</keyword>
<gene>
    <name evidence="2" type="ORF">GCM10022224_031240</name>
</gene>
<keyword evidence="3" id="KW-1185">Reference proteome</keyword>
<sequence>MESMGKKKPRPRRSFTPEFKAEIVELCRRGDRSVGQVAKDFDLTETAVRQWVRQAEVDTGQRDGLTSSERQELKALRRENQRLRQDVDVLKRATAFFVRETR</sequence>
<feature type="coiled-coil region" evidence="1">
    <location>
        <begin position="66"/>
        <end position="93"/>
    </location>
</feature>
<reference evidence="3" key="1">
    <citation type="journal article" date="2019" name="Int. J. Syst. Evol. Microbiol.">
        <title>The Global Catalogue of Microorganisms (GCM) 10K type strain sequencing project: providing services to taxonomists for standard genome sequencing and annotation.</title>
        <authorList>
            <consortium name="The Broad Institute Genomics Platform"/>
            <consortium name="The Broad Institute Genome Sequencing Center for Infectious Disease"/>
            <person name="Wu L."/>
            <person name="Ma J."/>
        </authorList>
    </citation>
    <scope>NUCLEOTIDE SEQUENCE [LARGE SCALE GENOMIC DNA]</scope>
    <source>
        <strain evidence="3">JCM 16904</strain>
    </source>
</reference>
<dbReference type="PANTHER" id="PTHR33215">
    <property type="entry name" value="PROTEIN DISTAL ANTENNA"/>
    <property type="match status" value="1"/>
</dbReference>
<dbReference type="Proteomes" id="UP001500902">
    <property type="component" value="Unassembled WGS sequence"/>
</dbReference>
<name>A0ABP7BP30_9ACTN</name>
<comment type="caution">
    <text evidence="2">The sequence shown here is derived from an EMBL/GenBank/DDBJ whole genome shotgun (WGS) entry which is preliminary data.</text>
</comment>
<dbReference type="EMBL" id="BAAAZP010000058">
    <property type="protein sequence ID" value="GAA3664798.1"/>
    <property type="molecule type" value="Genomic_DNA"/>
</dbReference>
<dbReference type="SUPFAM" id="SSF46689">
    <property type="entry name" value="Homeodomain-like"/>
    <property type="match status" value="1"/>
</dbReference>
<accession>A0ABP7BP30</accession>
<dbReference type="Pfam" id="PF01527">
    <property type="entry name" value="HTH_Tnp_1"/>
    <property type="match status" value="1"/>
</dbReference>
<evidence type="ECO:0000313" key="3">
    <source>
        <dbReference type="Proteomes" id="UP001500902"/>
    </source>
</evidence>
<organism evidence="2 3">
    <name type="scientific">Nonomuraea antimicrobica</name>
    <dbReference type="NCBI Taxonomy" id="561173"/>
    <lineage>
        <taxon>Bacteria</taxon>
        <taxon>Bacillati</taxon>
        <taxon>Actinomycetota</taxon>
        <taxon>Actinomycetes</taxon>
        <taxon>Streptosporangiales</taxon>
        <taxon>Streptosporangiaceae</taxon>
        <taxon>Nonomuraea</taxon>
    </lineage>
</organism>
<evidence type="ECO:0000313" key="2">
    <source>
        <dbReference type="EMBL" id="GAA3664798.1"/>
    </source>
</evidence>
<dbReference type="Gene3D" id="1.10.10.60">
    <property type="entry name" value="Homeodomain-like"/>
    <property type="match status" value="1"/>
</dbReference>
<protein>
    <submittedName>
        <fullName evidence="2">Transposase</fullName>
    </submittedName>
</protein>
<proteinExistence type="predicted"/>
<dbReference type="InterPro" id="IPR009057">
    <property type="entry name" value="Homeodomain-like_sf"/>
</dbReference>
<dbReference type="InterPro" id="IPR002514">
    <property type="entry name" value="Transposase_8"/>
</dbReference>
<dbReference type="InterPro" id="IPR051839">
    <property type="entry name" value="RD_transcriptional_regulator"/>
</dbReference>